<dbReference type="OrthoDB" id="2799556at2759"/>
<reference evidence="2 3" key="1">
    <citation type="journal article" date="2014" name="PLoS Genet.">
        <title>Analysis of the Phlebiopsis gigantea genome, transcriptome and secretome provides insight into its pioneer colonization strategies of wood.</title>
        <authorList>
            <person name="Hori C."/>
            <person name="Ishida T."/>
            <person name="Igarashi K."/>
            <person name="Samejima M."/>
            <person name="Suzuki H."/>
            <person name="Master E."/>
            <person name="Ferreira P."/>
            <person name="Ruiz-Duenas F.J."/>
            <person name="Held B."/>
            <person name="Canessa P."/>
            <person name="Larrondo L.F."/>
            <person name="Schmoll M."/>
            <person name="Druzhinina I.S."/>
            <person name="Kubicek C.P."/>
            <person name="Gaskell J.A."/>
            <person name="Kersten P."/>
            <person name="St John F."/>
            <person name="Glasner J."/>
            <person name="Sabat G."/>
            <person name="Splinter BonDurant S."/>
            <person name="Syed K."/>
            <person name="Yadav J."/>
            <person name="Mgbeahuruike A.C."/>
            <person name="Kovalchuk A."/>
            <person name="Asiegbu F.O."/>
            <person name="Lackner G."/>
            <person name="Hoffmeister D."/>
            <person name="Rencoret J."/>
            <person name="Gutierrez A."/>
            <person name="Sun H."/>
            <person name="Lindquist E."/>
            <person name="Barry K."/>
            <person name="Riley R."/>
            <person name="Grigoriev I.V."/>
            <person name="Henrissat B."/>
            <person name="Kues U."/>
            <person name="Berka R.M."/>
            <person name="Martinez A.T."/>
            <person name="Covert S.F."/>
            <person name="Blanchette R.A."/>
            <person name="Cullen D."/>
        </authorList>
    </citation>
    <scope>NUCLEOTIDE SEQUENCE [LARGE SCALE GENOMIC DNA]</scope>
    <source>
        <strain evidence="2 3">11061_1 CR5-6</strain>
    </source>
</reference>
<feature type="compositionally biased region" description="Basic and acidic residues" evidence="1">
    <location>
        <begin position="148"/>
        <end position="187"/>
    </location>
</feature>
<evidence type="ECO:0000313" key="2">
    <source>
        <dbReference type="EMBL" id="KIP08452.1"/>
    </source>
</evidence>
<keyword evidence="3" id="KW-1185">Reference proteome</keyword>
<name>A0A0C3S9M9_PHLG1</name>
<feature type="compositionally biased region" description="Polar residues" evidence="1">
    <location>
        <begin position="109"/>
        <end position="128"/>
    </location>
</feature>
<accession>A0A0C3S9M9</accession>
<feature type="region of interest" description="Disordered" evidence="1">
    <location>
        <begin position="91"/>
        <end position="202"/>
    </location>
</feature>
<protein>
    <submittedName>
        <fullName evidence="2">Uncharacterized protein</fullName>
    </submittedName>
</protein>
<dbReference type="AlphaFoldDB" id="A0A0C3S9M9"/>
<proteinExistence type="predicted"/>
<dbReference type="EMBL" id="KN840479">
    <property type="protein sequence ID" value="KIP08452.1"/>
    <property type="molecule type" value="Genomic_DNA"/>
</dbReference>
<organism evidence="2 3">
    <name type="scientific">Phlebiopsis gigantea (strain 11061_1 CR5-6)</name>
    <name type="common">White-rot fungus</name>
    <name type="synonym">Peniophora gigantea</name>
    <dbReference type="NCBI Taxonomy" id="745531"/>
    <lineage>
        <taxon>Eukaryota</taxon>
        <taxon>Fungi</taxon>
        <taxon>Dikarya</taxon>
        <taxon>Basidiomycota</taxon>
        <taxon>Agaricomycotina</taxon>
        <taxon>Agaricomycetes</taxon>
        <taxon>Polyporales</taxon>
        <taxon>Phanerochaetaceae</taxon>
        <taxon>Phlebiopsis</taxon>
    </lineage>
</organism>
<sequence length="260" mass="28330">MSRHNTLPPLQDVRGKLLQKIRPDEGPHGCAPANAGVGTHIDLPSPLHSYPSITGHDLMAMFPPKSPQTVRTNGGASCTVFAQQERAFLSNPHKLPSAPTAGHRATDHANPNESTKSTAPQAPTTAMSLNGDWLPDDGKGGSKAAANNDHRSAERGLHFQKSRSEDSGDTTRRRPRSDSTKAQRTHDVSPANMRRARKRSCSREIPEVGEIVLQQEGRESARASVTAIHARRLDKQTGLTFIETKYKEENTPAFIFVNVV</sequence>
<dbReference type="HOGENOM" id="CLU_1070020_0_0_1"/>
<evidence type="ECO:0000256" key="1">
    <source>
        <dbReference type="SAM" id="MobiDB-lite"/>
    </source>
</evidence>
<evidence type="ECO:0000313" key="3">
    <source>
        <dbReference type="Proteomes" id="UP000053257"/>
    </source>
</evidence>
<gene>
    <name evidence="2" type="ORF">PHLGIDRAFT_377791</name>
</gene>
<dbReference type="Proteomes" id="UP000053257">
    <property type="component" value="Unassembled WGS sequence"/>
</dbReference>